<dbReference type="OrthoDB" id="9808312at2"/>
<evidence type="ECO:0000313" key="8">
    <source>
        <dbReference type="Proteomes" id="UP000216020"/>
    </source>
</evidence>
<dbReference type="InterPro" id="IPR036909">
    <property type="entry name" value="Cyt_c-like_dom_sf"/>
</dbReference>
<dbReference type="PROSITE" id="PS51007">
    <property type="entry name" value="CYTC"/>
    <property type="match status" value="1"/>
</dbReference>
<evidence type="ECO:0000313" key="7">
    <source>
        <dbReference type="EMBL" id="OZI34810.1"/>
    </source>
</evidence>
<dbReference type="Proteomes" id="UP000216020">
    <property type="component" value="Unassembled WGS sequence"/>
</dbReference>
<reference evidence="8" key="1">
    <citation type="submission" date="2017-05" db="EMBL/GenBank/DDBJ databases">
        <title>Complete and WGS of Bordetella genogroups.</title>
        <authorList>
            <person name="Spilker T."/>
            <person name="Lipuma J."/>
        </authorList>
    </citation>
    <scope>NUCLEOTIDE SEQUENCE [LARGE SCALE GENOMIC DNA]</scope>
    <source>
        <strain evidence="8">AU16122</strain>
    </source>
</reference>
<keyword evidence="8" id="KW-1185">Reference proteome</keyword>
<feature type="domain" description="Cytochrome c" evidence="6">
    <location>
        <begin position="125"/>
        <end position="210"/>
    </location>
</feature>
<evidence type="ECO:0000256" key="2">
    <source>
        <dbReference type="ARBA" id="ARBA00022723"/>
    </source>
</evidence>
<feature type="region of interest" description="Disordered" evidence="5">
    <location>
        <begin position="236"/>
        <end position="292"/>
    </location>
</feature>
<dbReference type="PANTHER" id="PTHR40394">
    <property type="entry name" value="LIPOPROTEIN-RELATED"/>
    <property type="match status" value="1"/>
</dbReference>
<organism evidence="7 8">
    <name type="scientific">Bordetella genomosp. 10</name>
    <dbReference type="NCBI Taxonomy" id="1416804"/>
    <lineage>
        <taxon>Bacteria</taxon>
        <taxon>Pseudomonadati</taxon>
        <taxon>Pseudomonadota</taxon>
        <taxon>Betaproteobacteria</taxon>
        <taxon>Burkholderiales</taxon>
        <taxon>Alcaligenaceae</taxon>
        <taxon>Bordetella</taxon>
    </lineage>
</organism>
<keyword evidence="2 4" id="KW-0479">Metal-binding</keyword>
<dbReference type="InterPro" id="IPR009056">
    <property type="entry name" value="Cyt_c-like_dom"/>
</dbReference>
<evidence type="ECO:0000256" key="3">
    <source>
        <dbReference type="ARBA" id="ARBA00023004"/>
    </source>
</evidence>
<dbReference type="GO" id="GO:0020037">
    <property type="term" value="F:heme binding"/>
    <property type="evidence" value="ECO:0007669"/>
    <property type="project" value="InterPro"/>
</dbReference>
<feature type="compositionally biased region" description="Low complexity" evidence="5">
    <location>
        <begin position="259"/>
        <end position="274"/>
    </location>
</feature>
<sequence length="292" mass="30201">MRREAKWPRRPSPGGPVRRTGTGERARGRRSLGALGPALALLAVLALAGCERAAQNMYDQPRGKPYKAGTLFPDGALSRTPPPGVQAYARGSEADTSSGRNGTAGVDDDQRAQAATALPDPITPAMLRHGQTLYGVYCMPCHSPVGDGDGRIVQRGFPAPPTYHSDRLRAAPDRHFYDVISNGYGVMAAYGNRIEPADRWAIVAFVRALQLSQHATPDTLPPAMRDAVRDGLARAGAGADTKAGVDTGTGAGMTKAAEADTAGTGTAGTGTSDGPKGQESPAAGHAKPGSLP</sequence>
<comment type="caution">
    <text evidence="7">The sequence shown here is derived from an EMBL/GenBank/DDBJ whole genome shotgun (WGS) entry which is preliminary data.</text>
</comment>
<protein>
    <recommendedName>
        <fullName evidence="6">Cytochrome c domain-containing protein</fullName>
    </recommendedName>
</protein>
<dbReference type="PANTHER" id="PTHR40394:SF2">
    <property type="entry name" value="QUINOL:CYTOCHROME C OXIDOREDUCTASE MEMBRANE PROTEIN"/>
    <property type="match status" value="1"/>
</dbReference>
<keyword evidence="3 4" id="KW-0408">Iron</keyword>
<feature type="region of interest" description="Disordered" evidence="5">
    <location>
        <begin position="1"/>
        <end position="32"/>
    </location>
</feature>
<evidence type="ECO:0000256" key="5">
    <source>
        <dbReference type="SAM" id="MobiDB-lite"/>
    </source>
</evidence>
<proteinExistence type="predicted"/>
<evidence type="ECO:0000256" key="1">
    <source>
        <dbReference type="ARBA" id="ARBA00022617"/>
    </source>
</evidence>
<gene>
    <name evidence="7" type="ORF">CAL29_15190</name>
</gene>
<dbReference type="Pfam" id="PF13442">
    <property type="entry name" value="Cytochrome_CBB3"/>
    <property type="match status" value="1"/>
</dbReference>
<dbReference type="GO" id="GO:0046872">
    <property type="term" value="F:metal ion binding"/>
    <property type="evidence" value="ECO:0007669"/>
    <property type="project" value="UniProtKB-KW"/>
</dbReference>
<evidence type="ECO:0000256" key="4">
    <source>
        <dbReference type="PROSITE-ProRule" id="PRU00433"/>
    </source>
</evidence>
<dbReference type="SUPFAM" id="SSF46626">
    <property type="entry name" value="Cytochrome c"/>
    <property type="match status" value="1"/>
</dbReference>
<name>A0A261SDD7_9BORD</name>
<dbReference type="GO" id="GO:0009055">
    <property type="term" value="F:electron transfer activity"/>
    <property type="evidence" value="ECO:0007669"/>
    <property type="project" value="InterPro"/>
</dbReference>
<feature type="region of interest" description="Disordered" evidence="5">
    <location>
        <begin position="59"/>
        <end position="107"/>
    </location>
</feature>
<keyword evidence="1 4" id="KW-0349">Heme</keyword>
<dbReference type="EMBL" id="NEVM01000002">
    <property type="protein sequence ID" value="OZI34810.1"/>
    <property type="molecule type" value="Genomic_DNA"/>
</dbReference>
<dbReference type="Gene3D" id="1.10.760.10">
    <property type="entry name" value="Cytochrome c-like domain"/>
    <property type="match status" value="1"/>
</dbReference>
<dbReference type="AlphaFoldDB" id="A0A261SDD7"/>
<accession>A0A261SDD7</accession>
<evidence type="ECO:0000259" key="6">
    <source>
        <dbReference type="PROSITE" id="PS51007"/>
    </source>
</evidence>